<evidence type="ECO:0000313" key="1">
    <source>
        <dbReference type="EMBL" id="CAG8755740.1"/>
    </source>
</evidence>
<keyword evidence="2" id="KW-1185">Reference proteome</keyword>
<comment type="caution">
    <text evidence="1">The sequence shown here is derived from an EMBL/GenBank/DDBJ whole genome shotgun (WGS) entry which is preliminary data.</text>
</comment>
<accession>A0ABN7VC81</accession>
<evidence type="ECO:0000313" key="2">
    <source>
        <dbReference type="Proteomes" id="UP000789901"/>
    </source>
</evidence>
<dbReference type="EMBL" id="CAJVQB010012474">
    <property type="protein sequence ID" value="CAG8755740.1"/>
    <property type="molecule type" value="Genomic_DNA"/>
</dbReference>
<dbReference type="Proteomes" id="UP000789901">
    <property type="component" value="Unassembled WGS sequence"/>
</dbReference>
<protein>
    <submittedName>
        <fullName evidence="1">11805_t:CDS:1</fullName>
    </submittedName>
</protein>
<gene>
    <name evidence="1" type="ORF">GMARGA_LOCUS16886</name>
</gene>
<sequence length="50" mass="5609">QSGIYENAFVGPGIKNVSLGSHPLDEPRTKFSRIHVVNPDQNKIETQYVQ</sequence>
<proteinExistence type="predicted"/>
<organism evidence="1 2">
    <name type="scientific">Gigaspora margarita</name>
    <dbReference type="NCBI Taxonomy" id="4874"/>
    <lineage>
        <taxon>Eukaryota</taxon>
        <taxon>Fungi</taxon>
        <taxon>Fungi incertae sedis</taxon>
        <taxon>Mucoromycota</taxon>
        <taxon>Glomeromycotina</taxon>
        <taxon>Glomeromycetes</taxon>
        <taxon>Diversisporales</taxon>
        <taxon>Gigasporaceae</taxon>
        <taxon>Gigaspora</taxon>
    </lineage>
</organism>
<name>A0ABN7VC81_GIGMA</name>
<reference evidence="1 2" key="1">
    <citation type="submission" date="2021-06" db="EMBL/GenBank/DDBJ databases">
        <authorList>
            <person name="Kallberg Y."/>
            <person name="Tangrot J."/>
            <person name="Rosling A."/>
        </authorList>
    </citation>
    <scope>NUCLEOTIDE SEQUENCE [LARGE SCALE GENOMIC DNA]</scope>
    <source>
        <strain evidence="1 2">120-4 pot B 10/14</strain>
    </source>
</reference>
<feature type="non-terminal residue" evidence="1">
    <location>
        <position position="1"/>
    </location>
</feature>